<evidence type="ECO:0008006" key="5">
    <source>
        <dbReference type="Google" id="ProtNLM"/>
    </source>
</evidence>
<gene>
    <name evidence="3" type="ORF">GCM10009744_22220</name>
</gene>
<keyword evidence="4" id="KW-1185">Reference proteome</keyword>
<organism evidence="3 4">
    <name type="scientific">Kribbella alba</name>
    <dbReference type="NCBI Taxonomy" id="190197"/>
    <lineage>
        <taxon>Bacteria</taxon>
        <taxon>Bacillati</taxon>
        <taxon>Actinomycetota</taxon>
        <taxon>Actinomycetes</taxon>
        <taxon>Propionibacteriales</taxon>
        <taxon>Kribbellaceae</taxon>
        <taxon>Kribbella</taxon>
    </lineage>
</organism>
<feature type="transmembrane region" description="Helical" evidence="2">
    <location>
        <begin position="121"/>
        <end position="138"/>
    </location>
</feature>
<dbReference type="RefSeq" id="WP_344110961.1">
    <property type="nucleotide sequence ID" value="NZ_BAAANE010000004.1"/>
</dbReference>
<evidence type="ECO:0000313" key="3">
    <source>
        <dbReference type="EMBL" id="GAA1633271.1"/>
    </source>
</evidence>
<reference evidence="3 4" key="1">
    <citation type="journal article" date="2019" name="Int. J. Syst. Evol. Microbiol.">
        <title>The Global Catalogue of Microorganisms (GCM) 10K type strain sequencing project: providing services to taxonomists for standard genome sequencing and annotation.</title>
        <authorList>
            <consortium name="The Broad Institute Genomics Platform"/>
            <consortium name="The Broad Institute Genome Sequencing Center for Infectious Disease"/>
            <person name="Wu L."/>
            <person name="Ma J."/>
        </authorList>
    </citation>
    <scope>NUCLEOTIDE SEQUENCE [LARGE SCALE GENOMIC DNA]</scope>
    <source>
        <strain evidence="3 4">JCM 14306</strain>
    </source>
</reference>
<feature type="region of interest" description="Disordered" evidence="1">
    <location>
        <begin position="1"/>
        <end position="31"/>
    </location>
</feature>
<evidence type="ECO:0000256" key="1">
    <source>
        <dbReference type="SAM" id="MobiDB-lite"/>
    </source>
</evidence>
<comment type="caution">
    <text evidence="3">The sequence shown here is derived from an EMBL/GenBank/DDBJ whole genome shotgun (WGS) entry which is preliminary data.</text>
</comment>
<keyword evidence="2" id="KW-0812">Transmembrane</keyword>
<keyword evidence="2" id="KW-0472">Membrane</keyword>
<keyword evidence="2" id="KW-1133">Transmembrane helix</keyword>
<feature type="transmembrane region" description="Helical" evidence="2">
    <location>
        <begin position="94"/>
        <end position="114"/>
    </location>
</feature>
<feature type="transmembrane region" description="Helical" evidence="2">
    <location>
        <begin position="60"/>
        <end position="82"/>
    </location>
</feature>
<accession>A0ABN2F6S3</accession>
<evidence type="ECO:0000256" key="2">
    <source>
        <dbReference type="SAM" id="Phobius"/>
    </source>
</evidence>
<name>A0ABN2F6S3_9ACTN</name>
<proteinExistence type="predicted"/>
<evidence type="ECO:0000313" key="4">
    <source>
        <dbReference type="Proteomes" id="UP001501319"/>
    </source>
</evidence>
<dbReference type="Proteomes" id="UP001501319">
    <property type="component" value="Unassembled WGS sequence"/>
</dbReference>
<feature type="transmembrane region" description="Helical" evidence="2">
    <location>
        <begin position="150"/>
        <end position="171"/>
    </location>
</feature>
<sequence>MTATVPDRPATRDLRTNRPGHGDPIPVGQGDAVDQRIADDFRAEERLDGKIRPRRSPGGIAILVAAGVATVLLPWSVVLAATLPSSYDATHWNLAWVGLDCGIATTSGLTAYLLHRKDARASLTAVATGTLLLADAWFDVSTSDPGGGHALSLAEALLLEVPLAICAFVVAGRALTRR</sequence>
<protein>
    <recommendedName>
        <fullName evidence="5">LPXTG cell wall anchor domain-containing protein</fullName>
    </recommendedName>
</protein>
<dbReference type="EMBL" id="BAAANE010000004">
    <property type="protein sequence ID" value="GAA1633271.1"/>
    <property type="molecule type" value="Genomic_DNA"/>
</dbReference>